<keyword evidence="10" id="KW-1185">Reference proteome</keyword>
<keyword evidence="4" id="KW-1003">Cell membrane</keyword>
<proteinExistence type="inferred from homology"/>
<protein>
    <submittedName>
        <fullName evidence="9">Transporter</fullName>
    </submittedName>
</protein>
<dbReference type="InterPro" id="IPR038523">
    <property type="entry name" value="AmiSUreI_transpt_sf"/>
</dbReference>
<evidence type="ECO:0000256" key="8">
    <source>
        <dbReference type="SAM" id="Phobius"/>
    </source>
</evidence>
<reference evidence="9 10" key="1">
    <citation type="journal article" date="2014" name="Environ. Microbiol.">
        <title>The nitrate-ammonifying and nosZ-carrying bacterium Bacillus vireti is a potent source and sink for nitric and nitrous oxide under high nitrate conditions.</title>
        <authorList>
            <person name="Mania D."/>
            <person name="Heylen K."/>
            <person name="van Spanning R.J."/>
            <person name="Frostegard A."/>
        </authorList>
    </citation>
    <scope>NUCLEOTIDE SEQUENCE [LARGE SCALE GENOMIC DNA]</scope>
    <source>
        <strain evidence="9 10">LMG 21834</strain>
    </source>
</reference>
<dbReference type="AlphaFoldDB" id="A0AB94IIJ1"/>
<feature type="transmembrane region" description="Helical" evidence="8">
    <location>
        <begin position="123"/>
        <end position="143"/>
    </location>
</feature>
<accession>A0AB94IIJ1</accession>
<feature type="transmembrane region" description="Helical" evidence="8">
    <location>
        <begin position="175"/>
        <end position="196"/>
    </location>
</feature>
<comment type="caution">
    <text evidence="9">The sequence shown here is derived from an EMBL/GenBank/DDBJ whole genome shotgun (WGS) entry which is preliminary data.</text>
</comment>
<name>A0AB94IIJ1_9BACI</name>
<dbReference type="InterPro" id="IPR003211">
    <property type="entry name" value="AmiSUreI_transpt"/>
</dbReference>
<sequence>MFEKAIFLLYKDEKLLFLFERRGMLWKRIFTTINMSFVGLFLSGAVLFLNSLMLLGKAEAKSVGIFNIFVGTLQMIIPFYLLVVSDQNNWDLYNDASIFLFGLTFLYVGITSLKGLEGNGLGWYSLWVAIVAVVYAFTSIIHFHNIVDALTWGMWAFLWFLFFLSNSLKKKIDYYLGIVAFVQSWVTLTIPSMLYFLGVWNTQSVYQIWTYVLLLSIFYFVVILFKGKFSLKKEKGRKEIQVL</sequence>
<gene>
    <name evidence="9" type="ORF">BAVI_20531</name>
</gene>
<evidence type="ECO:0000256" key="6">
    <source>
        <dbReference type="ARBA" id="ARBA00022989"/>
    </source>
</evidence>
<comment type="similarity">
    <text evidence="2">Belongs to the AmiS/UreI family.</text>
</comment>
<feature type="transmembrane region" description="Helical" evidence="8">
    <location>
        <begin position="29"/>
        <end position="52"/>
    </location>
</feature>
<feature type="transmembrane region" description="Helical" evidence="8">
    <location>
        <begin position="149"/>
        <end position="168"/>
    </location>
</feature>
<evidence type="ECO:0000256" key="2">
    <source>
        <dbReference type="ARBA" id="ARBA00010068"/>
    </source>
</evidence>
<feature type="transmembrane region" description="Helical" evidence="8">
    <location>
        <begin position="96"/>
        <end position="116"/>
    </location>
</feature>
<keyword evidence="7 8" id="KW-0472">Membrane</keyword>
<dbReference type="EMBL" id="ALAN01000117">
    <property type="protein sequence ID" value="ETI66842.1"/>
    <property type="molecule type" value="Genomic_DNA"/>
</dbReference>
<dbReference type="GO" id="GO:0005886">
    <property type="term" value="C:plasma membrane"/>
    <property type="evidence" value="ECO:0007669"/>
    <property type="project" value="UniProtKB-SubCell"/>
</dbReference>
<keyword evidence="5 8" id="KW-0812">Transmembrane</keyword>
<evidence type="ECO:0000256" key="1">
    <source>
        <dbReference type="ARBA" id="ARBA00004651"/>
    </source>
</evidence>
<evidence type="ECO:0000256" key="5">
    <source>
        <dbReference type="ARBA" id="ARBA00022692"/>
    </source>
</evidence>
<evidence type="ECO:0000256" key="4">
    <source>
        <dbReference type="ARBA" id="ARBA00022475"/>
    </source>
</evidence>
<evidence type="ECO:0000313" key="9">
    <source>
        <dbReference type="EMBL" id="ETI66842.1"/>
    </source>
</evidence>
<organism evidence="9 10">
    <name type="scientific">Neobacillus vireti LMG 21834</name>
    <dbReference type="NCBI Taxonomy" id="1131730"/>
    <lineage>
        <taxon>Bacteria</taxon>
        <taxon>Bacillati</taxon>
        <taxon>Bacillota</taxon>
        <taxon>Bacilli</taxon>
        <taxon>Bacillales</taxon>
        <taxon>Bacillaceae</taxon>
        <taxon>Neobacillus</taxon>
    </lineage>
</organism>
<evidence type="ECO:0000313" key="10">
    <source>
        <dbReference type="Proteomes" id="UP000018877"/>
    </source>
</evidence>
<dbReference type="Pfam" id="PF02293">
    <property type="entry name" value="AmiS_UreI"/>
    <property type="match status" value="1"/>
</dbReference>
<evidence type="ECO:0000256" key="7">
    <source>
        <dbReference type="ARBA" id="ARBA00023136"/>
    </source>
</evidence>
<keyword evidence="6 8" id="KW-1133">Transmembrane helix</keyword>
<keyword evidence="3" id="KW-0813">Transport</keyword>
<feature type="transmembrane region" description="Helical" evidence="8">
    <location>
        <begin position="208"/>
        <end position="225"/>
    </location>
</feature>
<dbReference type="Proteomes" id="UP000018877">
    <property type="component" value="Unassembled WGS sequence"/>
</dbReference>
<evidence type="ECO:0000256" key="3">
    <source>
        <dbReference type="ARBA" id="ARBA00022448"/>
    </source>
</evidence>
<feature type="transmembrane region" description="Helical" evidence="8">
    <location>
        <begin position="64"/>
        <end position="84"/>
    </location>
</feature>
<comment type="subcellular location">
    <subcellularLocation>
        <location evidence="1">Cell membrane</location>
        <topology evidence="1">Multi-pass membrane protein</topology>
    </subcellularLocation>
</comment>
<dbReference type="CDD" id="cd13429">
    <property type="entry name" value="UreI_AmiS_like_2"/>
    <property type="match status" value="1"/>
</dbReference>
<dbReference type="Gene3D" id="1.25.40.600">
    <property type="match status" value="1"/>
</dbReference>